<evidence type="ECO:0000313" key="2">
    <source>
        <dbReference type="EnsemblPlants" id="OBART08G16370.1"/>
    </source>
</evidence>
<dbReference type="HOGENOM" id="CLU_060201_0_0_1"/>
<dbReference type="eggNOG" id="ENOG502SGJN">
    <property type="taxonomic scope" value="Eukaryota"/>
</dbReference>
<dbReference type="PANTHER" id="PTHR36811">
    <property type="entry name" value="OS08G0444440 PROTEIN"/>
    <property type="match status" value="1"/>
</dbReference>
<dbReference type="Gramene" id="OBART08G16370.1">
    <property type="protein sequence ID" value="OBART08G16370.1"/>
    <property type="gene ID" value="OBART08G16370"/>
</dbReference>
<protein>
    <submittedName>
        <fullName evidence="2">Uncharacterized protein</fullName>
    </submittedName>
</protein>
<evidence type="ECO:0000256" key="1">
    <source>
        <dbReference type="SAM" id="MobiDB-lite"/>
    </source>
</evidence>
<accession>A0A0D3H0T7</accession>
<dbReference type="AlphaFoldDB" id="A0A0D3H0T7"/>
<dbReference type="Proteomes" id="UP000026960">
    <property type="component" value="Chromosome 8"/>
</dbReference>
<dbReference type="PaxDb" id="65489-OBART08G16370.1"/>
<evidence type="ECO:0000313" key="3">
    <source>
        <dbReference type="Proteomes" id="UP000026960"/>
    </source>
</evidence>
<feature type="compositionally biased region" description="Pro residues" evidence="1">
    <location>
        <begin position="270"/>
        <end position="281"/>
    </location>
</feature>
<dbReference type="PANTHER" id="PTHR36811:SF2">
    <property type="entry name" value="OS08G0444440 PROTEIN"/>
    <property type="match status" value="1"/>
</dbReference>
<reference evidence="2" key="1">
    <citation type="journal article" date="2009" name="Rice">
        <title>De Novo Next Generation Sequencing of Plant Genomes.</title>
        <authorList>
            <person name="Rounsley S."/>
            <person name="Marri P.R."/>
            <person name="Yu Y."/>
            <person name="He R."/>
            <person name="Sisneros N."/>
            <person name="Goicoechea J.L."/>
            <person name="Lee S.J."/>
            <person name="Angelova A."/>
            <person name="Kudrna D."/>
            <person name="Luo M."/>
            <person name="Affourtit J."/>
            <person name="Desany B."/>
            <person name="Knight J."/>
            <person name="Niazi F."/>
            <person name="Egholm M."/>
            <person name="Wing R.A."/>
        </authorList>
    </citation>
    <scope>NUCLEOTIDE SEQUENCE [LARGE SCALE GENOMIC DNA]</scope>
    <source>
        <strain evidence="2">cv. IRGC 105608</strain>
    </source>
</reference>
<organism evidence="2">
    <name type="scientific">Oryza barthii</name>
    <dbReference type="NCBI Taxonomy" id="65489"/>
    <lineage>
        <taxon>Eukaryota</taxon>
        <taxon>Viridiplantae</taxon>
        <taxon>Streptophyta</taxon>
        <taxon>Embryophyta</taxon>
        <taxon>Tracheophyta</taxon>
        <taxon>Spermatophyta</taxon>
        <taxon>Magnoliopsida</taxon>
        <taxon>Liliopsida</taxon>
        <taxon>Poales</taxon>
        <taxon>Poaceae</taxon>
        <taxon>BOP clade</taxon>
        <taxon>Oryzoideae</taxon>
        <taxon>Oryzeae</taxon>
        <taxon>Oryzinae</taxon>
        <taxon>Oryza</taxon>
    </lineage>
</organism>
<reference evidence="2" key="2">
    <citation type="submission" date="2015-03" db="UniProtKB">
        <authorList>
            <consortium name="EnsemblPlants"/>
        </authorList>
    </citation>
    <scope>IDENTIFICATION</scope>
</reference>
<name>A0A0D3H0T7_9ORYZ</name>
<dbReference type="EnsemblPlants" id="OBART08G16370.1">
    <property type="protein sequence ID" value="OBART08G16370.1"/>
    <property type="gene ID" value="OBART08G16370"/>
</dbReference>
<keyword evidence="3" id="KW-1185">Reference proteome</keyword>
<proteinExistence type="predicted"/>
<sequence>MKLTSNLLEPSDGRPHHAGATWWQEGSKQENVLSHLPATHPSFLAEAQLSRGIWSLELRPASPMLDMMCGAYLELTELAMDLSKKVGDQEERVVEEEANRIWRRAQKKIVTGGIWSRGPIPLGRRPKLTVRFHVFSARGFVARHVSPSKFWKPPERATLIPSSLLVSSSSALPDCHLPRFPSLAVASTQIRKTLGQRTGIRNTARNSGARATRSTSMEKKELLGVRKSPPLTKRRRKVTAGGAGGGSMAKAIAAYLASDSFMYAPLVSNSPPPPPPPPSSPPAGAGSSDKMVALVQKYRGSWRGALAFNIEESEHQRRQRLAAWRARCATSDCHLYSCCDQEMLMINRVQANAEHMLLQPEPCLRWIVQIVEPHKQQAQLLTHGWAPGAAKKAIPLFASFA</sequence>
<feature type="region of interest" description="Disordered" evidence="1">
    <location>
        <begin position="267"/>
        <end position="288"/>
    </location>
</feature>